<name>A0ABN9L7P1_9NEOB</name>
<sequence length="284" mass="33027">MAEAAQRLLDSLGNSPCLDVHHKEEGDGEIPAKVLVDYSMERRRKQKMLCSQLQVLRFLLELLQEADTANWEEMSPELLNKEVEEVKKQWKSLRSEYQEKVNEVEELIPQLLEKIQLIQERKTQLEETMERYQAQARERQQHLQEDFQEQQVVVQKCQIQITQLKDEVQELEQSVGCWIRTVSRDAKLAGLLSMHGVSLLSVGENELLLDLHVINKPEIPPLRVSLHLSSEGDFQVEPEDSMLTLPPELRRGAISHIIAIILELQCWYQSHATLLKELKELQQR</sequence>
<reference evidence="2" key="1">
    <citation type="submission" date="2023-07" db="EMBL/GenBank/DDBJ databases">
        <authorList>
            <person name="Stuckert A."/>
        </authorList>
    </citation>
    <scope>NUCLEOTIDE SEQUENCE</scope>
</reference>
<accession>A0ABN9L7P1</accession>
<evidence type="ECO:0008006" key="4">
    <source>
        <dbReference type="Google" id="ProtNLM"/>
    </source>
</evidence>
<keyword evidence="1" id="KW-0175">Coiled coil</keyword>
<feature type="coiled-coil region" evidence="1">
    <location>
        <begin position="80"/>
        <end position="174"/>
    </location>
</feature>
<dbReference type="EMBL" id="CAUEEQ010009428">
    <property type="protein sequence ID" value="CAJ0933382.1"/>
    <property type="molecule type" value="Genomic_DNA"/>
</dbReference>
<organism evidence="2 3">
    <name type="scientific">Ranitomeya imitator</name>
    <name type="common">mimic poison frog</name>
    <dbReference type="NCBI Taxonomy" id="111125"/>
    <lineage>
        <taxon>Eukaryota</taxon>
        <taxon>Metazoa</taxon>
        <taxon>Chordata</taxon>
        <taxon>Craniata</taxon>
        <taxon>Vertebrata</taxon>
        <taxon>Euteleostomi</taxon>
        <taxon>Amphibia</taxon>
        <taxon>Batrachia</taxon>
        <taxon>Anura</taxon>
        <taxon>Neobatrachia</taxon>
        <taxon>Hyloidea</taxon>
        <taxon>Dendrobatidae</taxon>
        <taxon>Dendrobatinae</taxon>
        <taxon>Ranitomeya</taxon>
    </lineage>
</organism>
<gene>
    <name evidence="2" type="ORF">RIMI_LOCUS5498254</name>
</gene>
<comment type="caution">
    <text evidence="2">The sequence shown here is derived from an EMBL/GenBank/DDBJ whole genome shotgun (WGS) entry which is preliminary data.</text>
</comment>
<dbReference type="Proteomes" id="UP001176940">
    <property type="component" value="Unassembled WGS sequence"/>
</dbReference>
<evidence type="ECO:0000256" key="1">
    <source>
        <dbReference type="SAM" id="Coils"/>
    </source>
</evidence>
<dbReference type="InterPro" id="IPR029092">
    <property type="entry name" value="Zwint-1"/>
</dbReference>
<dbReference type="Pfam" id="PF15556">
    <property type="entry name" value="Zwint"/>
    <property type="match status" value="1"/>
</dbReference>
<proteinExistence type="predicted"/>
<keyword evidence="3" id="KW-1185">Reference proteome</keyword>
<dbReference type="PANTHER" id="PTHR31504">
    <property type="entry name" value="ZW10 INTERACTOR ZWINT"/>
    <property type="match status" value="1"/>
</dbReference>
<evidence type="ECO:0000313" key="3">
    <source>
        <dbReference type="Proteomes" id="UP001176940"/>
    </source>
</evidence>
<evidence type="ECO:0000313" key="2">
    <source>
        <dbReference type="EMBL" id="CAJ0933382.1"/>
    </source>
</evidence>
<protein>
    <recommendedName>
        <fullName evidence="4">ZW10 interactor</fullName>
    </recommendedName>
</protein>
<dbReference type="PANTHER" id="PTHR31504:SF1">
    <property type="entry name" value="ZW10 INTERACTOR"/>
    <property type="match status" value="1"/>
</dbReference>